<feature type="transmembrane region" description="Helical" evidence="5">
    <location>
        <begin position="212"/>
        <end position="230"/>
    </location>
</feature>
<proteinExistence type="predicted"/>
<keyword evidence="2 5" id="KW-0812">Transmembrane</keyword>
<dbReference type="InterPro" id="IPR000620">
    <property type="entry name" value="EamA_dom"/>
</dbReference>
<dbReference type="AlphaFoldDB" id="A0A7X2TSK9"/>
<keyword evidence="4 5" id="KW-0472">Membrane</keyword>
<evidence type="ECO:0000313" key="8">
    <source>
        <dbReference type="Proteomes" id="UP000460549"/>
    </source>
</evidence>
<feature type="transmembrane region" description="Helical" evidence="5">
    <location>
        <begin position="126"/>
        <end position="144"/>
    </location>
</feature>
<dbReference type="Gene3D" id="1.10.3730.20">
    <property type="match status" value="1"/>
</dbReference>
<dbReference type="RefSeq" id="WP_154426925.1">
    <property type="nucleotide sequence ID" value="NZ_VUNN01000036.1"/>
</dbReference>
<feature type="domain" description="EamA" evidence="6">
    <location>
        <begin position="154"/>
        <end position="282"/>
    </location>
</feature>
<protein>
    <submittedName>
        <fullName evidence="7">DMT family transporter</fullName>
    </submittedName>
</protein>
<dbReference type="SUPFAM" id="SSF103481">
    <property type="entry name" value="Multidrug resistance efflux transporter EmrE"/>
    <property type="match status" value="2"/>
</dbReference>
<comment type="caution">
    <text evidence="7">The sequence shown here is derived from an EMBL/GenBank/DDBJ whole genome shotgun (WGS) entry which is preliminary data.</text>
</comment>
<accession>A0A7X2TSK9</accession>
<dbReference type="Proteomes" id="UP000460549">
    <property type="component" value="Unassembled WGS sequence"/>
</dbReference>
<dbReference type="PANTHER" id="PTHR22911">
    <property type="entry name" value="ACYL-MALONYL CONDENSING ENZYME-RELATED"/>
    <property type="match status" value="1"/>
</dbReference>
<feature type="transmembrane region" description="Helical" evidence="5">
    <location>
        <begin position="150"/>
        <end position="170"/>
    </location>
</feature>
<dbReference type="EMBL" id="VUNN01000036">
    <property type="protein sequence ID" value="MSU07295.1"/>
    <property type="molecule type" value="Genomic_DNA"/>
</dbReference>
<sequence length="288" mass="31377">MDKSSSVTKGIFFIIVSAFGFSVMNLCVTLAGDLPTFQKALFRNAGALIVSAIMFLKSGDKLDTQIGDLGLLLLRASLGSIGLFANFYALDHMMISDASMLNKLAPFFTLILSAIFLREKTSWKQYMFVLIAFIGLLFIVKPTMEFTESLGASIVGIIGGIAAGAAYACVRGLGKRGMPSSQVVLGFSLVSTIIAIPFVINDHAPMSLKQVLLLSVAALGATFGQFGITWAYRCAPSKEISIFDYFTVIFSALWGFIFLSQVPDIYSLFGYLIIFSSALLMFFYNKRH</sequence>
<reference evidence="7 8" key="1">
    <citation type="submission" date="2019-08" db="EMBL/GenBank/DDBJ databases">
        <title>In-depth cultivation of the pig gut microbiome towards novel bacterial diversity and tailored functional studies.</title>
        <authorList>
            <person name="Wylensek D."/>
            <person name="Hitch T.C.A."/>
            <person name="Clavel T."/>
        </authorList>
    </citation>
    <scope>NUCLEOTIDE SEQUENCE [LARGE SCALE GENOMIC DNA]</scope>
    <source>
        <strain evidence="7 8">NM-380-WT-3C1</strain>
    </source>
</reference>
<evidence type="ECO:0000256" key="3">
    <source>
        <dbReference type="ARBA" id="ARBA00022989"/>
    </source>
</evidence>
<feature type="transmembrane region" description="Helical" evidence="5">
    <location>
        <begin position="182"/>
        <end position="200"/>
    </location>
</feature>
<evidence type="ECO:0000256" key="2">
    <source>
        <dbReference type="ARBA" id="ARBA00022692"/>
    </source>
</evidence>
<feature type="transmembrane region" description="Helical" evidence="5">
    <location>
        <begin position="265"/>
        <end position="284"/>
    </location>
</feature>
<keyword evidence="3 5" id="KW-1133">Transmembrane helix</keyword>
<feature type="transmembrane region" description="Helical" evidence="5">
    <location>
        <begin position="40"/>
        <end position="57"/>
    </location>
</feature>
<evidence type="ECO:0000256" key="5">
    <source>
        <dbReference type="SAM" id="Phobius"/>
    </source>
</evidence>
<dbReference type="Pfam" id="PF00892">
    <property type="entry name" value="EamA"/>
    <property type="match status" value="2"/>
</dbReference>
<evidence type="ECO:0000256" key="4">
    <source>
        <dbReference type="ARBA" id="ARBA00023136"/>
    </source>
</evidence>
<evidence type="ECO:0000259" key="6">
    <source>
        <dbReference type="Pfam" id="PF00892"/>
    </source>
</evidence>
<gene>
    <name evidence="7" type="ORF">FYJ80_11095</name>
</gene>
<feature type="domain" description="EamA" evidence="6">
    <location>
        <begin position="9"/>
        <end position="140"/>
    </location>
</feature>
<dbReference type="GO" id="GO:0016020">
    <property type="term" value="C:membrane"/>
    <property type="evidence" value="ECO:0007669"/>
    <property type="project" value="UniProtKB-SubCell"/>
</dbReference>
<comment type="subcellular location">
    <subcellularLocation>
        <location evidence="1">Membrane</location>
        <topology evidence="1">Multi-pass membrane protein</topology>
    </subcellularLocation>
</comment>
<feature type="transmembrane region" description="Helical" evidence="5">
    <location>
        <begin position="69"/>
        <end position="88"/>
    </location>
</feature>
<name>A0A7X2TSK9_9SPIO</name>
<evidence type="ECO:0000313" key="7">
    <source>
        <dbReference type="EMBL" id="MSU07295.1"/>
    </source>
</evidence>
<organism evidence="7 8">
    <name type="scientific">Bullifex porci</name>
    <dbReference type="NCBI Taxonomy" id="2606638"/>
    <lineage>
        <taxon>Bacteria</taxon>
        <taxon>Pseudomonadati</taxon>
        <taxon>Spirochaetota</taxon>
        <taxon>Spirochaetia</taxon>
        <taxon>Spirochaetales</taxon>
        <taxon>Spirochaetaceae</taxon>
        <taxon>Bullifex</taxon>
    </lineage>
</organism>
<dbReference type="PANTHER" id="PTHR22911:SF6">
    <property type="entry name" value="SOLUTE CARRIER FAMILY 35 MEMBER G1"/>
    <property type="match status" value="1"/>
</dbReference>
<evidence type="ECO:0000256" key="1">
    <source>
        <dbReference type="ARBA" id="ARBA00004141"/>
    </source>
</evidence>
<feature type="transmembrane region" description="Helical" evidence="5">
    <location>
        <begin position="12"/>
        <end position="34"/>
    </location>
</feature>
<feature type="transmembrane region" description="Helical" evidence="5">
    <location>
        <begin position="242"/>
        <end position="259"/>
    </location>
</feature>
<keyword evidence="8" id="KW-1185">Reference proteome</keyword>
<dbReference type="InterPro" id="IPR037185">
    <property type="entry name" value="EmrE-like"/>
</dbReference>